<dbReference type="PANTHER" id="PTHR42928">
    <property type="entry name" value="TRICARBOXYLATE-BINDING PROTEIN"/>
    <property type="match status" value="1"/>
</dbReference>
<dbReference type="PANTHER" id="PTHR42928:SF5">
    <property type="entry name" value="BLR1237 PROTEIN"/>
    <property type="match status" value="1"/>
</dbReference>
<proteinExistence type="predicted"/>
<dbReference type="InterPro" id="IPR042100">
    <property type="entry name" value="Bug_dom1"/>
</dbReference>
<name>A0A6J5L7K0_9CAUD</name>
<protein>
    <submittedName>
        <fullName evidence="1">PBP2_Bug_TTT domain containing protein</fullName>
    </submittedName>
</protein>
<dbReference type="Gene3D" id="3.40.190.10">
    <property type="entry name" value="Periplasmic binding protein-like II"/>
    <property type="match status" value="1"/>
</dbReference>
<dbReference type="CDD" id="cd07012">
    <property type="entry name" value="PBP2_Bug_TTT"/>
    <property type="match status" value="1"/>
</dbReference>
<gene>
    <name evidence="1" type="ORF">UFOVP112_131</name>
</gene>
<accession>A0A6J5L7K0</accession>
<dbReference type="Pfam" id="PF03401">
    <property type="entry name" value="TctC"/>
    <property type="match status" value="1"/>
</dbReference>
<evidence type="ECO:0000313" key="1">
    <source>
        <dbReference type="EMBL" id="CAB4129027.1"/>
    </source>
</evidence>
<organism evidence="1">
    <name type="scientific">uncultured Caudovirales phage</name>
    <dbReference type="NCBI Taxonomy" id="2100421"/>
    <lineage>
        <taxon>Viruses</taxon>
        <taxon>Duplodnaviria</taxon>
        <taxon>Heunggongvirae</taxon>
        <taxon>Uroviricota</taxon>
        <taxon>Caudoviricetes</taxon>
        <taxon>Peduoviridae</taxon>
        <taxon>Maltschvirus</taxon>
        <taxon>Maltschvirus maltsch</taxon>
    </lineage>
</organism>
<dbReference type="InterPro" id="IPR005064">
    <property type="entry name" value="BUG"/>
</dbReference>
<sequence>MKYLFALLLVINTAIAAPFPSGPVKIIIPLPAGSGPDAMARQLAEKLTERWRQPVVIENKPGANGAIAMETFVSEMNNGTVLYLATSENIVSFPILYSEATFHKVAQPVAPFFKNDLMLFTSSRNRDWRETQMQIVRRPIFGTQAIGSSSHLAGLELGQYVTKQKSIAIPYKEYSQWFVDIANQEVTYGFATVASSKGLEQTGKLRYIATTGSQRNPDYPAVPTMRELVSIDVTNVGWLAFYANKNLSATNKQILMRDLSEVIRSQNMADRLTSVSYQPYEGSLADFEQQVRSDTARFQKLIKKYDIKVN</sequence>
<dbReference type="EMBL" id="LR796233">
    <property type="protein sequence ID" value="CAB4129027.1"/>
    <property type="molecule type" value="Genomic_DNA"/>
</dbReference>
<reference evidence="1" key="1">
    <citation type="submission" date="2020-04" db="EMBL/GenBank/DDBJ databases">
        <authorList>
            <person name="Chiriac C."/>
            <person name="Salcher M."/>
            <person name="Ghai R."/>
            <person name="Kavagutti S V."/>
        </authorList>
    </citation>
    <scope>NUCLEOTIDE SEQUENCE</scope>
</reference>
<dbReference type="Gene3D" id="3.40.190.150">
    <property type="entry name" value="Bordetella uptake gene, domain 1"/>
    <property type="match status" value="1"/>
</dbReference>